<evidence type="ECO:0000256" key="9">
    <source>
        <dbReference type="SAM" id="MobiDB-lite"/>
    </source>
</evidence>
<dbReference type="InterPro" id="IPR002350">
    <property type="entry name" value="Kazal_dom"/>
</dbReference>
<dbReference type="PANTHER" id="PTHR11388">
    <property type="entry name" value="ORGANIC ANION TRANSPORTER"/>
    <property type="match status" value="1"/>
</dbReference>
<evidence type="ECO:0000256" key="3">
    <source>
        <dbReference type="ARBA" id="ARBA00022475"/>
    </source>
</evidence>
<dbReference type="InParanoid" id="F6Z8W3"/>
<feature type="transmembrane region" description="Helical" evidence="8">
    <location>
        <begin position="579"/>
        <end position="598"/>
    </location>
</feature>
<feature type="transmembrane region" description="Helical" evidence="8">
    <location>
        <begin position="100"/>
        <end position="120"/>
    </location>
</feature>
<evidence type="ECO:0000256" key="5">
    <source>
        <dbReference type="ARBA" id="ARBA00022989"/>
    </source>
</evidence>
<dbReference type="SUPFAM" id="SSF100895">
    <property type="entry name" value="Kazal-type serine protease inhibitors"/>
    <property type="match status" value="1"/>
</dbReference>
<keyword evidence="6 8" id="KW-0472">Membrane</keyword>
<feature type="compositionally biased region" description="Basic residues" evidence="9">
    <location>
        <begin position="18"/>
        <end position="27"/>
    </location>
</feature>
<keyword evidence="8" id="KW-0813">Transport</keyword>
<dbReference type="GO" id="GO:0006811">
    <property type="term" value="P:monoatomic ion transport"/>
    <property type="evidence" value="ECO:0007669"/>
    <property type="project" value="UniProtKB-KW"/>
</dbReference>
<evidence type="ECO:0000313" key="12">
    <source>
        <dbReference type="Ensembl" id="ENSMODP00000022236.4"/>
    </source>
</evidence>
<dbReference type="eggNOG" id="KOG3626">
    <property type="taxonomic scope" value="Eukaryota"/>
</dbReference>
<dbReference type="FunCoup" id="F6Z8W3">
    <property type="interactions" value="153"/>
</dbReference>
<evidence type="ECO:0000259" key="11">
    <source>
        <dbReference type="PROSITE" id="PS51465"/>
    </source>
</evidence>
<dbReference type="InterPro" id="IPR036259">
    <property type="entry name" value="MFS_trans_sf"/>
</dbReference>
<dbReference type="PROSITE" id="PS50850">
    <property type="entry name" value="MFS"/>
    <property type="match status" value="1"/>
</dbReference>
<dbReference type="GeneTree" id="ENSGT01150000286901"/>
<dbReference type="SUPFAM" id="SSF103473">
    <property type="entry name" value="MFS general substrate transporter"/>
    <property type="match status" value="1"/>
</dbReference>
<dbReference type="Ensembl" id="ENSMODT00000022625.4">
    <property type="protein sequence ID" value="ENSMODP00000022236.4"/>
    <property type="gene ID" value="ENSMODG00000017829.4"/>
</dbReference>
<comment type="subcellular location">
    <subcellularLocation>
        <location evidence="1 8">Cell membrane</location>
        <topology evidence="1 8">Multi-pass membrane protein</topology>
    </subcellularLocation>
</comment>
<dbReference type="Proteomes" id="UP000002280">
    <property type="component" value="Chromosome 8"/>
</dbReference>
<dbReference type="Pfam" id="PF03137">
    <property type="entry name" value="OATP"/>
    <property type="match status" value="1"/>
</dbReference>
<evidence type="ECO:0000313" key="13">
    <source>
        <dbReference type="Proteomes" id="UP000002280"/>
    </source>
</evidence>
<dbReference type="NCBIfam" id="TIGR00805">
    <property type="entry name" value="oat"/>
    <property type="match status" value="1"/>
</dbReference>
<name>F6Z8W3_MONDO</name>
<dbReference type="GO" id="GO:0043252">
    <property type="term" value="P:sodium-independent organic anion transport"/>
    <property type="evidence" value="ECO:0000318"/>
    <property type="project" value="GO_Central"/>
</dbReference>
<evidence type="ECO:0000259" key="10">
    <source>
        <dbReference type="PROSITE" id="PS50850"/>
    </source>
</evidence>
<comment type="caution">
    <text evidence="8">Lacks conserved residue(s) required for the propagation of feature annotation.</text>
</comment>
<protein>
    <recommendedName>
        <fullName evidence="8">Solute carrier organic anion transporter family member</fullName>
    </recommendedName>
</protein>
<feature type="domain" description="Major facilitator superfamily (MFS) profile" evidence="10">
    <location>
        <begin position="36"/>
        <end position="647"/>
    </location>
</feature>
<reference evidence="12" key="3">
    <citation type="submission" date="2025-09" db="UniProtKB">
        <authorList>
            <consortium name="Ensembl"/>
        </authorList>
    </citation>
    <scope>IDENTIFICATION</scope>
</reference>
<dbReference type="PROSITE" id="PS51465">
    <property type="entry name" value="KAZAL_2"/>
    <property type="match status" value="1"/>
</dbReference>
<dbReference type="AlphaFoldDB" id="F6Z8W3"/>
<dbReference type="Bgee" id="ENSMODG00000017829">
    <property type="expression patterns" value="Expressed in liver and 2 other cell types or tissues"/>
</dbReference>
<dbReference type="Gene3D" id="3.30.60.30">
    <property type="match status" value="1"/>
</dbReference>
<evidence type="ECO:0000256" key="7">
    <source>
        <dbReference type="ARBA" id="ARBA00023157"/>
    </source>
</evidence>
<feature type="domain" description="Kazal-like" evidence="11">
    <location>
        <begin position="460"/>
        <end position="515"/>
    </location>
</feature>
<evidence type="ECO:0000256" key="8">
    <source>
        <dbReference type="RuleBase" id="RU362056"/>
    </source>
</evidence>
<evidence type="ECO:0000256" key="2">
    <source>
        <dbReference type="ARBA" id="ARBA00009657"/>
    </source>
</evidence>
<dbReference type="InterPro" id="IPR036058">
    <property type="entry name" value="Kazal_dom_sf"/>
</dbReference>
<dbReference type="GO" id="GO:0015347">
    <property type="term" value="F:sodium-independent organic anion transmembrane transporter activity"/>
    <property type="evidence" value="ECO:0000318"/>
    <property type="project" value="GO_Central"/>
</dbReference>
<dbReference type="HOGENOM" id="CLU_008954_4_0_1"/>
<keyword evidence="3" id="KW-1003">Cell membrane</keyword>
<keyword evidence="7" id="KW-1015">Disulfide bond</keyword>
<dbReference type="InterPro" id="IPR004156">
    <property type="entry name" value="OATP"/>
</dbReference>
<feature type="region of interest" description="Disordered" evidence="9">
    <location>
        <begin position="1"/>
        <end position="27"/>
    </location>
</feature>
<organism evidence="12 13">
    <name type="scientific">Monodelphis domestica</name>
    <name type="common">Gray short-tailed opossum</name>
    <dbReference type="NCBI Taxonomy" id="13616"/>
    <lineage>
        <taxon>Eukaryota</taxon>
        <taxon>Metazoa</taxon>
        <taxon>Chordata</taxon>
        <taxon>Craniata</taxon>
        <taxon>Vertebrata</taxon>
        <taxon>Euteleostomi</taxon>
        <taxon>Mammalia</taxon>
        <taxon>Metatheria</taxon>
        <taxon>Didelphimorphia</taxon>
        <taxon>Didelphidae</taxon>
        <taxon>Monodelphis</taxon>
    </lineage>
</organism>
<keyword evidence="8" id="KW-0406">Ion transport</keyword>
<dbReference type="InterPro" id="IPR020846">
    <property type="entry name" value="MFS_dom"/>
</dbReference>
<reference evidence="12 13" key="1">
    <citation type="journal article" date="2007" name="Nature">
        <title>Genome of the marsupial Monodelphis domestica reveals innovation in non-coding sequences.</title>
        <authorList>
            <person name="Mikkelsen T.S."/>
            <person name="Wakefield M.J."/>
            <person name="Aken B."/>
            <person name="Amemiya C.T."/>
            <person name="Chang J.L."/>
            <person name="Duke S."/>
            <person name="Garber M."/>
            <person name="Gentles A.J."/>
            <person name="Goodstadt L."/>
            <person name="Heger A."/>
            <person name="Jurka J."/>
            <person name="Kamal M."/>
            <person name="Mauceli E."/>
            <person name="Searle S.M."/>
            <person name="Sharpe T."/>
            <person name="Baker M.L."/>
            <person name="Batzer M.A."/>
            <person name="Benos P.V."/>
            <person name="Belov K."/>
            <person name="Clamp M."/>
            <person name="Cook A."/>
            <person name="Cuff J."/>
            <person name="Das R."/>
            <person name="Davidow L."/>
            <person name="Deakin J.E."/>
            <person name="Fazzari M.J."/>
            <person name="Glass J.L."/>
            <person name="Grabherr M."/>
            <person name="Greally J.M."/>
            <person name="Gu W."/>
            <person name="Hore T.A."/>
            <person name="Huttley G.A."/>
            <person name="Kleber M."/>
            <person name="Jirtle R.L."/>
            <person name="Koina E."/>
            <person name="Lee J.T."/>
            <person name="Mahony S."/>
            <person name="Marra M.A."/>
            <person name="Miller R.D."/>
            <person name="Nicholls R.D."/>
            <person name="Oda M."/>
            <person name="Papenfuss A.T."/>
            <person name="Parra Z.E."/>
            <person name="Pollock D.D."/>
            <person name="Ray D.A."/>
            <person name="Schein J.E."/>
            <person name="Speed T.P."/>
            <person name="Thompson K."/>
            <person name="VandeBerg J.L."/>
            <person name="Wade C.M."/>
            <person name="Walker J.A."/>
            <person name="Waters P.D."/>
            <person name="Webber C."/>
            <person name="Weidman J.R."/>
            <person name="Xie X."/>
            <person name="Zody M.C."/>
            <person name="Baldwin J."/>
            <person name="Abdouelleil A."/>
            <person name="Abdulkadir J."/>
            <person name="Abebe A."/>
            <person name="Abera B."/>
            <person name="Abreu J."/>
            <person name="Acer S.C."/>
            <person name="Aftuck L."/>
            <person name="Alexander A."/>
            <person name="An P."/>
            <person name="Anderson E."/>
            <person name="Anderson S."/>
            <person name="Arachi H."/>
            <person name="Azer M."/>
            <person name="Bachantsang P."/>
            <person name="Barry A."/>
            <person name="Bayul T."/>
            <person name="Berlin A."/>
            <person name="Bessette D."/>
            <person name="Bloom T."/>
            <person name="Bloom T."/>
            <person name="Boguslavskiy L."/>
            <person name="Bonnet C."/>
            <person name="Boukhgalter B."/>
            <person name="Bourzgui I."/>
            <person name="Brown A."/>
            <person name="Cahill P."/>
            <person name="Channer S."/>
            <person name="Cheshatsang Y."/>
            <person name="Chuda L."/>
            <person name="Citroen M."/>
            <person name="Collymore A."/>
            <person name="Cooke P."/>
            <person name="Costello M."/>
            <person name="D'Aco K."/>
            <person name="Daza R."/>
            <person name="De Haan G."/>
            <person name="DeGray S."/>
            <person name="DeMaso C."/>
            <person name="Dhargay N."/>
            <person name="Dooley K."/>
            <person name="Dooley E."/>
            <person name="Doricent M."/>
            <person name="Dorje P."/>
            <person name="Dorjee K."/>
            <person name="Dupes A."/>
            <person name="Elong R."/>
            <person name="Falk J."/>
            <person name="Farina A."/>
            <person name="Faro S."/>
            <person name="Ferguson D."/>
            <person name="Fisher S."/>
            <person name="Foley C.D."/>
            <person name="Franke A."/>
            <person name="Friedrich D."/>
            <person name="Gadbois L."/>
            <person name="Gearin G."/>
            <person name="Gearin C.R."/>
            <person name="Giannoukos G."/>
            <person name="Goode T."/>
            <person name="Graham J."/>
            <person name="Grandbois E."/>
            <person name="Grewal S."/>
            <person name="Gyaltsen K."/>
            <person name="Hafez N."/>
            <person name="Hagos B."/>
            <person name="Hall J."/>
            <person name="Henson C."/>
            <person name="Hollinger A."/>
            <person name="Honan T."/>
            <person name="Huard M.D."/>
            <person name="Hughes L."/>
            <person name="Hurhula B."/>
            <person name="Husby M.E."/>
            <person name="Kamat A."/>
            <person name="Kanga B."/>
            <person name="Kashin S."/>
            <person name="Khazanovich D."/>
            <person name="Kisner P."/>
            <person name="Lance K."/>
            <person name="Lara M."/>
            <person name="Lee W."/>
            <person name="Lennon N."/>
            <person name="Letendre F."/>
            <person name="LeVine R."/>
            <person name="Lipovsky A."/>
            <person name="Liu X."/>
            <person name="Liu J."/>
            <person name="Liu S."/>
            <person name="Lokyitsang T."/>
            <person name="Lokyitsang Y."/>
            <person name="Lubonja R."/>
            <person name="Lui A."/>
            <person name="MacDonald P."/>
            <person name="Magnisalis V."/>
            <person name="Maru K."/>
            <person name="Matthews C."/>
            <person name="McCusker W."/>
            <person name="McDonough S."/>
            <person name="Mehta T."/>
            <person name="Meldrim J."/>
            <person name="Meneus L."/>
            <person name="Mihai O."/>
            <person name="Mihalev A."/>
            <person name="Mihova T."/>
            <person name="Mittelman R."/>
            <person name="Mlenga V."/>
            <person name="Montmayeur A."/>
            <person name="Mulrain L."/>
            <person name="Navidi A."/>
            <person name="Naylor J."/>
            <person name="Negash T."/>
            <person name="Nguyen T."/>
            <person name="Nguyen N."/>
            <person name="Nicol R."/>
            <person name="Norbu C."/>
            <person name="Norbu N."/>
            <person name="Novod N."/>
            <person name="O'Neill B."/>
            <person name="Osman S."/>
            <person name="Markiewicz E."/>
            <person name="Oyono O.L."/>
            <person name="Patti C."/>
            <person name="Phunkhang P."/>
            <person name="Pierre F."/>
            <person name="Priest M."/>
            <person name="Raghuraman S."/>
            <person name="Rege F."/>
            <person name="Reyes R."/>
            <person name="Rise C."/>
            <person name="Rogov P."/>
            <person name="Ross K."/>
            <person name="Ryan E."/>
            <person name="Settipalli S."/>
            <person name="Shea T."/>
            <person name="Sherpa N."/>
            <person name="Shi L."/>
            <person name="Shih D."/>
            <person name="Sparrow T."/>
            <person name="Spaulding J."/>
            <person name="Stalker J."/>
            <person name="Stange-Thomann N."/>
            <person name="Stavropoulos S."/>
            <person name="Stone C."/>
            <person name="Strader C."/>
            <person name="Tesfaye S."/>
            <person name="Thomson T."/>
            <person name="Thoulutsang Y."/>
            <person name="Thoulutsang D."/>
            <person name="Topham K."/>
            <person name="Topping I."/>
            <person name="Tsamla T."/>
            <person name="Vassiliev H."/>
            <person name="Vo A."/>
            <person name="Wangchuk T."/>
            <person name="Wangdi T."/>
            <person name="Weiand M."/>
            <person name="Wilkinson J."/>
            <person name="Wilson A."/>
            <person name="Yadav S."/>
            <person name="Young G."/>
            <person name="Yu Q."/>
            <person name="Zembek L."/>
            <person name="Zhong D."/>
            <person name="Zimmer A."/>
            <person name="Zwirko Z."/>
            <person name="Jaffe D.B."/>
            <person name="Alvarez P."/>
            <person name="Brockman W."/>
            <person name="Butler J."/>
            <person name="Chin C."/>
            <person name="Gnerre S."/>
            <person name="MacCallum I."/>
            <person name="Graves J.A."/>
            <person name="Ponting C.P."/>
            <person name="Breen M."/>
            <person name="Samollow P.B."/>
            <person name="Lander E.S."/>
            <person name="Lindblad-Toh K."/>
        </authorList>
    </citation>
    <scope>NUCLEOTIDE SEQUENCE [LARGE SCALE GENOMIC DNA]</scope>
</reference>
<keyword evidence="5 8" id="KW-1133">Transmembrane helix</keyword>
<comment type="similarity">
    <text evidence="2 8">Belongs to the organo anion transporter (TC 2.A.60) family.</text>
</comment>
<keyword evidence="4 8" id="KW-0812">Transmembrane</keyword>
<dbReference type="GO" id="GO:0016323">
    <property type="term" value="C:basolateral plasma membrane"/>
    <property type="evidence" value="ECO:0000318"/>
    <property type="project" value="GO_Central"/>
</dbReference>
<feature type="region of interest" description="Disordered" evidence="9">
    <location>
        <begin position="296"/>
        <end position="315"/>
    </location>
</feature>
<feature type="compositionally biased region" description="Polar residues" evidence="9">
    <location>
        <begin position="297"/>
        <end position="309"/>
    </location>
</feature>
<evidence type="ECO:0000256" key="4">
    <source>
        <dbReference type="ARBA" id="ARBA00022692"/>
    </source>
</evidence>
<feature type="transmembrane region" description="Helical" evidence="8">
    <location>
        <begin position="214"/>
        <end position="233"/>
    </location>
</feature>
<gene>
    <name evidence="12" type="primary">LOC100011628</name>
</gene>
<accession>F6Z8W3</accession>
<feature type="transmembrane region" description="Helical" evidence="8">
    <location>
        <begin position="345"/>
        <end position="364"/>
    </location>
</feature>
<feature type="transmembrane region" description="Helical" evidence="8">
    <location>
        <begin position="264"/>
        <end position="286"/>
    </location>
</feature>
<dbReference type="GO" id="GO:0015125">
    <property type="term" value="F:bile acid transmembrane transporter activity"/>
    <property type="evidence" value="ECO:0000318"/>
    <property type="project" value="GO_Central"/>
</dbReference>
<dbReference type="Gene3D" id="1.20.1250.20">
    <property type="entry name" value="MFS general substrate transporter like domains"/>
    <property type="match status" value="1"/>
</dbReference>
<feature type="transmembrane region" description="Helical" evidence="8">
    <location>
        <begin position="36"/>
        <end position="54"/>
    </location>
</feature>
<evidence type="ECO:0000256" key="1">
    <source>
        <dbReference type="ARBA" id="ARBA00004651"/>
    </source>
</evidence>
<sequence>MDIPDSRKDSSQYSTKQTKMRSSGKKKNKGINSLKIFVVALTFSFVCKTLAGIVMKSSITQIERRFGTTSSEAGLIDGSFEIGNLLMITLVSHFGTKSHIPRLIGTGCFIMGTGSILTALPHFFMGYYRYDSALNAKPLDNSTETYTPCSTDVSSSGHNRSSILVQSSCKNESGSFMWIYVILGNTLRGIGETPIAPLGITYIDNFAKEGQSTFYIGIIHSVTMVGPLIGYLLGSLCAKLYVDIGYIDLSTITIEPTDSRWVGAWWLGFLIAGILSIVSGVPFFFFPKHLKEKRRQSTGPTLLDGSSTNDNRDQKVIFRNPEKTKKPKGLAGFFYSLKCILSNKIYLIYLLSSTLTSCSFIGIITYMPKYLEQAFDISMSKSNLFLGTIVMPVFAVSVFLGGYISKKFKLTTFGILKLLIISRVSSSLFQALFYFLTCDDHLIAGLTVTYNGNAEETSQITPFSSCNSDCNCNANLWDPVCGDDGLTYMSPCLAGCKSLVGHGKDTVFYNCSCVEVNNFQLRKNSAHLGICSRKDDCSRIFIYYVILTSLVSILVGIGTSSSIILIFKFVEPDLKSLSIGLYTFVMRTVGGLLTPIYVGAMIDTACLKWDTSNCGNKGACRIYESVSFRSTAMSNQQTKTFSGEISF</sequence>
<proteinExistence type="inferred from homology"/>
<reference evidence="12" key="2">
    <citation type="submission" date="2025-08" db="UniProtKB">
        <authorList>
            <consortium name="Ensembl"/>
        </authorList>
    </citation>
    <scope>IDENTIFICATION</scope>
</reference>
<evidence type="ECO:0000256" key="6">
    <source>
        <dbReference type="ARBA" id="ARBA00023136"/>
    </source>
</evidence>
<keyword evidence="13" id="KW-1185">Reference proteome</keyword>
<dbReference type="PANTHER" id="PTHR11388:SF89">
    <property type="entry name" value="SOLUTE CARRIER ORGANIC ANION TRANSPORTER FAMILY MEMBER 1B3"/>
    <property type="match status" value="1"/>
</dbReference>
<dbReference type="STRING" id="13616.ENSMODP00000022236"/>
<dbReference type="OMA" id="ECPRDSQ"/>
<feature type="compositionally biased region" description="Basic and acidic residues" evidence="9">
    <location>
        <begin position="1"/>
        <end position="10"/>
    </location>
</feature>
<feature type="transmembrane region" description="Helical" evidence="8">
    <location>
        <begin position="541"/>
        <end position="567"/>
    </location>
</feature>
<dbReference type="GO" id="GO:0015721">
    <property type="term" value="P:bile acid and bile salt transport"/>
    <property type="evidence" value="ECO:0000318"/>
    <property type="project" value="GO_Central"/>
</dbReference>
<feature type="transmembrane region" description="Helical" evidence="8">
    <location>
        <begin position="384"/>
        <end position="404"/>
    </location>
</feature>
<dbReference type="Pfam" id="PF07648">
    <property type="entry name" value="Kazal_2"/>
    <property type="match status" value="1"/>
</dbReference>